<proteinExistence type="predicted"/>
<accession>A0ABU2Y333</accession>
<dbReference type="SUPFAM" id="SSF117281">
    <property type="entry name" value="Kelch motif"/>
    <property type="match status" value="1"/>
</dbReference>
<sequence length="420" mass="46939">MKRISCVLILLLLIICGCSLDDSFEAQDLNENNTEYTGDNSDKGNQRNNFKQWSWEEVNSNASWSARAGLKVVNHNGEFILMGGRTPSNPFDLQPPVPGASMIWGDVWSSTDYGESWDNILETDDQSHWPARAYFQALSDGEYVYLMGGQNFNIVPNNGPFGPPLIASSDFFNDVWRSPDGVNWTKLTSNAGWSGRAGLSAVMFNDEIYVMGGSVNDDSSITPNGPARIYYNDVWKSSNGIDWQLLTDNAPWAPRAGGIAVVKGDYIYMIGGEDGFICNAQTVRCPPYYNDVWRSTDGQNWELVTESSEWQARPGHQVIVSQNKFVLFGGFGLGPDITVASNPMDIWISNNGKVWKKVSSSPWNANSPSDIKYDFDVVLVKGKKNKSDMIFTFGGDRETFNFLDFSNYLNVDNDVWKFSY</sequence>
<dbReference type="InterPro" id="IPR015915">
    <property type="entry name" value="Kelch-typ_b-propeller"/>
</dbReference>
<protein>
    <recommendedName>
        <fullName evidence="4">Galactose oxidase</fullName>
    </recommendedName>
</protein>
<comment type="caution">
    <text evidence="2">The sequence shown here is derived from an EMBL/GenBank/DDBJ whole genome shotgun (WGS) entry which is preliminary data.</text>
</comment>
<keyword evidence="3" id="KW-1185">Reference proteome</keyword>
<dbReference type="Gene3D" id="2.120.10.80">
    <property type="entry name" value="Kelch-type beta propeller"/>
    <property type="match status" value="2"/>
</dbReference>
<gene>
    <name evidence="2" type="ORF">RM519_05135</name>
</gene>
<dbReference type="RefSeq" id="WP_311592504.1">
    <property type="nucleotide sequence ID" value="NZ_JAVRHV010000001.1"/>
</dbReference>
<organism evidence="2 3">
    <name type="scientific">Urechidicola vernalis</name>
    <dbReference type="NCBI Taxonomy" id="3075600"/>
    <lineage>
        <taxon>Bacteria</taxon>
        <taxon>Pseudomonadati</taxon>
        <taxon>Bacteroidota</taxon>
        <taxon>Flavobacteriia</taxon>
        <taxon>Flavobacteriales</taxon>
        <taxon>Flavobacteriaceae</taxon>
        <taxon>Urechidicola</taxon>
    </lineage>
</organism>
<feature type="signal peptide" evidence="1">
    <location>
        <begin position="1"/>
        <end position="21"/>
    </location>
</feature>
<reference evidence="2 3" key="1">
    <citation type="submission" date="2023-09" db="EMBL/GenBank/DDBJ databases">
        <authorList>
            <person name="Rey-Velasco X."/>
        </authorList>
    </citation>
    <scope>NUCLEOTIDE SEQUENCE [LARGE SCALE GENOMIC DNA]</scope>
    <source>
        <strain evidence="2 3">P050</strain>
    </source>
</reference>
<evidence type="ECO:0008006" key="4">
    <source>
        <dbReference type="Google" id="ProtNLM"/>
    </source>
</evidence>
<dbReference type="Proteomes" id="UP001252186">
    <property type="component" value="Unassembled WGS sequence"/>
</dbReference>
<keyword evidence="1" id="KW-0732">Signal</keyword>
<name>A0ABU2Y333_9FLAO</name>
<evidence type="ECO:0000256" key="1">
    <source>
        <dbReference type="SAM" id="SignalP"/>
    </source>
</evidence>
<feature type="chain" id="PRO_5046235876" description="Galactose oxidase" evidence="1">
    <location>
        <begin position="22"/>
        <end position="420"/>
    </location>
</feature>
<evidence type="ECO:0000313" key="2">
    <source>
        <dbReference type="EMBL" id="MDT0552623.1"/>
    </source>
</evidence>
<dbReference type="EMBL" id="JAVRHV010000001">
    <property type="protein sequence ID" value="MDT0552623.1"/>
    <property type="molecule type" value="Genomic_DNA"/>
</dbReference>
<evidence type="ECO:0000313" key="3">
    <source>
        <dbReference type="Proteomes" id="UP001252186"/>
    </source>
</evidence>
<dbReference type="PROSITE" id="PS51257">
    <property type="entry name" value="PROKAR_LIPOPROTEIN"/>
    <property type="match status" value="1"/>
</dbReference>